<sequence length="408" mass="46958">MLQAIKQLMPKDQGPLVCGVIIVWVSSLLYLLFSGGKLAFILFVIITMISTYQLLLAKCSGIHTITGDRISKLPKRLEAGDFYHIKTTFRIPGFWPILYVLIKERLTHHKFGTQIYESSFVPNFYRCGDIAYSIPNLKRGSYTFEETECSTGDLLNLFEHKSSLQLPLSFNVYPRTVHIDNWPYVSSFRKAIRQTSASKYQKETIEMDGIRDYVHGDRLSIIHWNASAKTGDLKAKEFIRESVPNILILIDQYYASYHDEEQFELAVSTAASIIRYIRNHQIPVGLFLPGKQIRFYEPRPGVTYSHRLEEHLLHVDKNGEIPIEEVLLNQKLKQLQGSLVIVITPEASDSLFQRLQGLKKIQLHPCHIFLSSKDMPETELWENQLKKERIRYYPVRSLEALPAVLGGD</sequence>
<feature type="domain" description="DUF58" evidence="2">
    <location>
        <begin position="210"/>
        <end position="317"/>
    </location>
</feature>
<dbReference type="PANTHER" id="PTHR34351">
    <property type="entry name" value="SLR1927 PROTEIN-RELATED"/>
    <property type="match status" value="1"/>
</dbReference>
<name>A0ABS2N761_9BACI</name>
<feature type="transmembrane region" description="Helical" evidence="1">
    <location>
        <begin position="16"/>
        <end position="33"/>
    </location>
</feature>
<evidence type="ECO:0000313" key="4">
    <source>
        <dbReference type="Proteomes" id="UP001296943"/>
    </source>
</evidence>
<dbReference type="InterPro" id="IPR002881">
    <property type="entry name" value="DUF58"/>
</dbReference>
<keyword evidence="1" id="KW-0472">Membrane</keyword>
<gene>
    <name evidence="3" type="ORF">JOC48_004323</name>
</gene>
<accession>A0ABS2N761</accession>
<proteinExistence type="predicted"/>
<reference evidence="3 4" key="1">
    <citation type="submission" date="2021-01" db="EMBL/GenBank/DDBJ databases">
        <title>Genomic Encyclopedia of Type Strains, Phase IV (KMG-IV): sequencing the most valuable type-strain genomes for metagenomic binning, comparative biology and taxonomic classification.</title>
        <authorList>
            <person name="Goeker M."/>
        </authorList>
    </citation>
    <scope>NUCLEOTIDE SEQUENCE [LARGE SCALE GENOMIC DNA]</scope>
    <source>
        <strain evidence="3 4">DSM 23711</strain>
    </source>
</reference>
<organism evidence="3 4">
    <name type="scientific">Aquibacillus albus</name>
    <dbReference type="NCBI Taxonomy" id="1168171"/>
    <lineage>
        <taxon>Bacteria</taxon>
        <taxon>Bacillati</taxon>
        <taxon>Bacillota</taxon>
        <taxon>Bacilli</taxon>
        <taxon>Bacillales</taxon>
        <taxon>Bacillaceae</taxon>
        <taxon>Aquibacillus</taxon>
    </lineage>
</organism>
<dbReference type="PANTHER" id="PTHR34351:SF2">
    <property type="entry name" value="DUF58 DOMAIN-CONTAINING PROTEIN"/>
    <property type="match status" value="1"/>
</dbReference>
<evidence type="ECO:0000259" key="2">
    <source>
        <dbReference type="Pfam" id="PF01882"/>
    </source>
</evidence>
<feature type="transmembrane region" description="Helical" evidence="1">
    <location>
        <begin position="39"/>
        <end position="57"/>
    </location>
</feature>
<dbReference type="Proteomes" id="UP001296943">
    <property type="component" value="Unassembled WGS sequence"/>
</dbReference>
<dbReference type="EMBL" id="JAFBDR010000047">
    <property type="protein sequence ID" value="MBM7573720.1"/>
    <property type="molecule type" value="Genomic_DNA"/>
</dbReference>
<dbReference type="Pfam" id="PF01882">
    <property type="entry name" value="DUF58"/>
    <property type="match status" value="1"/>
</dbReference>
<protein>
    <submittedName>
        <fullName evidence="3">Uncharacterized protein (DUF58 family)</fullName>
    </submittedName>
</protein>
<comment type="caution">
    <text evidence="3">The sequence shown here is derived from an EMBL/GenBank/DDBJ whole genome shotgun (WGS) entry which is preliminary data.</text>
</comment>
<keyword evidence="1" id="KW-0812">Transmembrane</keyword>
<evidence type="ECO:0000256" key="1">
    <source>
        <dbReference type="SAM" id="Phobius"/>
    </source>
</evidence>
<keyword evidence="1" id="KW-1133">Transmembrane helix</keyword>
<evidence type="ECO:0000313" key="3">
    <source>
        <dbReference type="EMBL" id="MBM7573720.1"/>
    </source>
</evidence>
<keyword evidence="4" id="KW-1185">Reference proteome</keyword>